<dbReference type="InterPro" id="IPR019734">
    <property type="entry name" value="TPR_rpt"/>
</dbReference>
<dbReference type="Proteomes" id="UP000182229">
    <property type="component" value="Unassembled WGS sequence"/>
</dbReference>
<dbReference type="Gene3D" id="1.25.40.10">
    <property type="entry name" value="Tetratricopeptide repeat domain"/>
    <property type="match status" value="4"/>
</dbReference>
<dbReference type="InterPro" id="IPR011990">
    <property type="entry name" value="TPR-like_helical_dom_sf"/>
</dbReference>
<accession>A0A1L9B7Q7</accession>
<dbReference type="AlphaFoldDB" id="A0A1L9B7Q7"/>
<comment type="caution">
    <text evidence="2">The sequence shown here is derived from an EMBL/GenBank/DDBJ whole genome shotgun (WGS) entry which is preliminary data.</text>
</comment>
<dbReference type="SUPFAM" id="SSF48452">
    <property type="entry name" value="TPR-like"/>
    <property type="match status" value="3"/>
</dbReference>
<dbReference type="EMBL" id="MPIN01000006">
    <property type="protein sequence ID" value="OJH38281.1"/>
    <property type="molecule type" value="Genomic_DNA"/>
</dbReference>
<keyword evidence="3" id="KW-1185">Reference proteome</keyword>
<dbReference type="STRING" id="83449.BON30_24390"/>
<feature type="region of interest" description="Disordered" evidence="1">
    <location>
        <begin position="1"/>
        <end position="27"/>
    </location>
</feature>
<reference evidence="3" key="1">
    <citation type="submission" date="2016-11" db="EMBL/GenBank/DDBJ databases">
        <authorList>
            <person name="Shukria A."/>
            <person name="Stevens D.C."/>
        </authorList>
    </citation>
    <scope>NUCLEOTIDE SEQUENCE [LARGE SCALE GENOMIC DNA]</scope>
    <source>
        <strain evidence="3">Cbfe23</strain>
    </source>
</reference>
<evidence type="ECO:0000256" key="1">
    <source>
        <dbReference type="SAM" id="MobiDB-lite"/>
    </source>
</evidence>
<name>A0A1L9B7Q7_9BACT</name>
<gene>
    <name evidence="2" type="ORF">BON30_24390</name>
</gene>
<feature type="compositionally biased region" description="Basic residues" evidence="1">
    <location>
        <begin position="832"/>
        <end position="841"/>
    </location>
</feature>
<reference evidence="2 3" key="2">
    <citation type="submission" date="2016-12" db="EMBL/GenBank/DDBJ databases">
        <title>Draft Genome Sequence of Cystobacter ferrugineus Strain Cbfe23.</title>
        <authorList>
            <person name="Akbar S."/>
            <person name="Dowd S.E."/>
            <person name="Stevens D.C."/>
        </authorList>
    </citation>
    <scope>NUCLEOTIDE SEQUENCE [LARGE SCALE GENOMIC DNA]</scope>
    <source>
        <strain evidence="2 3">Cbfe23</strain>
    </source>
</reference>
<sequence>MEIPEESRTLAEQARQPAGRPPQRKPMRRTLLLSLLLLATAAPAQDKKSPRDASLGKKSSTAVIDKSLAGDISRKKEKAEAAAPALQYDQFRLGVEGQVASKRREQIESLKKIISLSADSKEQPSLLFRLGELYWEESKYYFFEANRKDDDLLVAMNANDAAGQSKAKAAKAELLTRSKQYGKLALEQYTKIVQNYPDFERSDEVLFFLGTNLMEDGQERKALVAFKRLIEKFPQSKYIPDTYFAFGEYYFNSSKGKRQDLERALAAYKKAAEFTESQVYAFALYKQGWCHFNLADYQNAKDKWKAVVLYGELAGPAAGTDKDAPVNKKGNSLVREARQDYVRAYAREGDVMLAREDFSKVATNPDDRFGMMRSLANLYYADGKDREAAITYNSLIKEKPLSPEAPGFQGRIVDIVLRMGNKERTVTQVRRLVKIMKEVEGSGVIKEEKDKKALADAKDLAERTLSNLAVTWHNEAKKTREEATFGYADMIYSDYLTLFPDSPKAYDLRFFWAELLNDNLQKYDKAAANYTLVTLQDVKLLEAKDEQGNPKPGKPGKWLTNAAYNAVLAYDEMVKDAESKGLFKDDVSKDIRKKATIPQARKDLLEACERYLKYVPKGDKRVEIAFKAANIYYRHNHFDEAVLRFSEIALGSPEYKFDTGERAGEVAANLVLDSYNLLEDWAKVNEWARRFYNNDKLATGKFRDELSKVIEQSAFKLVSALEAKGQFAKAAEAYLSFVADFPQTEIADVALFNASVDYYKAKMLDKAIQVRKDIIERYPTSRFVPECIYNNAEALEAIGDFRESGDVYEQYVDGYEASKNGTSVARAAPAKKPAKGKKGKGKGKDVVVSTRSGAPQKWEESKAQVALFNAATYREGLGEYKAALALRERYLTLWPKAKDAEEVFLSTVDLHEKSGNYFKAMSLLEEYERQYQSKPSKFLMAEGRIVDIYENKLQRPRDTERLYGRILKYYEDLPRRLQQSLEKSALPAVARAQFRSVEPDYQYFSRLKLSWGSPPSPDKLKASIANKNNSREVVEKKYVQTVSIGAPEPAICALHRLGMVYDNFADKISNAPMPPGIDEETEGALREEFGNQALPLKEKAAEAFTTAVAKSQELSVYNDCAAESLKMLRTTYRPEQFPMMVEEKVALTKGRDLAIGGDLLAAIQDIPPPVVEETEGEKDKTQEVVEDVSDLAKRLQQQTATQVDAPAAPTKEGTPKSKAGTDDQEPEDFL</sequence>
<feature type="region of interest" description="Disordered" evidence="1">
    <location>
        <begin position="826"/>
        <end position="851"/>
    </location>
</feature>
<organism evidence="2 3">
    <name type="scientific">Cystobacter ferrugineus</name>
    <dbReference type="NCBI Taxonomy" id="83449"/>
    <lineage>
        <taxon>Bacteria</taxon>
        <taxon>Pseudomonadati</taxon>
        <taxon>Myxococcota</taxon>
        <taxon>Myxococcia</taxon>
        <taxon>Myxococcales</taxon>
        <taxon>Cystobacterineae</taxon>
        <taxon>Archangiaceae</taxon>
        <taxon>Cystobacter</taxon>
    </lineage>
</organism>
<proteinExistence type="predicted"/>
<evidence type="ECO:0000313" key="2">
    <source>
        <dbReference type="EMBL" id="OJH38281.1"/>
    </source>
</evidence>
<dbReference type="Pfam" id="PF13174">
    <property type="entry name" value="TPR_6"/>
    <property type="match status" value="3"/>
</dbReference>
<evidence type="ECO:0000313" key="3">
    <source>
        <dbReference type="Proteomes" id="UP000182229"/>
    </source>
</evidence>
<feature type="region of interest" description="Disordered" evidence="1">
    <location>
        <begin position="1166"/>
        <end position="1230"/>
    </location>
</feature>
<evidence type="ECO:0008006" key="4">
    <source>
        <dbReference type="Google" id="ProtNLM"/>
    </source>
</evidence>
<dbReference type="OrthoDB" id="5476253at2"/>
<protein>
    <recommendedName>
        <fullName evidence="4">Gliding motility protein U</fullName>
    </recommendedName>
</protein>